<evidence type="ECO:0000256" key="5">
    <source>
        <dbReference type="ARBA" id="ARBA00023143"/>
    </source>
</evidence>
<evidence type="ECO:0000313" key="8">
    <source>
        <dbReference type="Proteomes" id="UP000029264"/>
    </source>
</evidence>
<dbReference type="InterPro" id="IPR013384">
    <property type="entry name" value="Flagell_FlgL"/>
</dbReference>
<evidence type="ECO:0000313" key="7">
    <source>
        <dbReference type="EMBL" id="KFZ36911.1"/>
    </source>
</evidence>
<keyword evidence="4" id="KW-0964">Secreted</keyword>
<dbReference type="InterPro" id="IPR001029">
    <property type="entry name" value="Flagellin_N"/>
</dbReference>
<reference evidence="7 8" key="1">
    <citation type="submission" date="2014-06" db="EMBL/GenBank/DDBJ databases">
        <title>Shewanella sp. YQH10.</title>
        <authorList>
            <person name="Liu Y."/>
            <person name="Zeng R."/>
        </authorList>
    </citation>
    <scope>NUCLEOTIDE SEQUENCE [LARGE SCALE GENOMIC DNA]</scope>
    <source>
        <strain evidence="7 8">YQH10</strain>
    </source>
</reference>
<dbReference type="SUPFAM" id="SSF64518">
    <property type="entry name" value="Phase 1 flagellin"/>
    <property type="match status" value="1"/>
</dbReference>
<feature type="domain" description="Flagellin N-terminal" evidence="6">
    <location>
        <begin position="3"/>
        <end position="139"/>
    </location>
</feature>
<dbReference type="eggNOG" id="COG1344">
    <property type="taxonomic scope" value="Bacteria"/>
</dbReference>
<organism evidence="7 8">
    <name type="scientific">Shewanella mangrovi</name>
    <dbReference type="NCBI Taxonomy" id="1515746"/>
    <lineage>
        <taxon>Bacteria</taxon>
        <taxon>Pseudomonadati</taxon>
        <taxon>Pseudomonadota</taxon>
        <taxon>Gammaproteobacteria</taxon>
        <taxon>Alteromonadales</taxon>
        <taxon>Shewanellaceae</taxon>
        <taxon>Shewanella</taxon>
    </lineage>
</organism>
<comment type="subcellular location">
    <subcellularLocation>
        <location evidence="1">Bacterial flagellum</location>
    </subcellularLocation>
    <subcellularLocation>
        <location evidence="2">Secreted</location>
    </subcellularLocation>
</comment>
<dbReference type="Pfam" id="PF00669">
    <property type="entry name" value="Flagellin_N"/>
    <property type="match status" value="1"/>
</dbReference>
<dbReference type="RefSeq" id="WP_037443893.1">
    <property type="nucleotide sequence ID" value="NZ_JPEO01000011.1"/>
</dbReference>
<name>A0A094JWW9_9GAMM</name>
<dbReference type="AlphaFoldDB" id="A0A094JWW9"/>
<accession>A0A094JWW9</accession>
<dbReference type="GO" id="GO:0005198">
    <property type="term" value="F:structural molecule activity"/>
    <property type="evidence" value="ECO:0007669"/>
    <property type="project" value="InterPro"/>
</dbReference>
<dbReference type="PANTHER" id="PTHR42792">
    <property type="entry name" value="FLAGELLIN"/>
    <property type="match status" value="1"/>
</dbReference>
<evidence type="ECO:0000256" key="2">
    <source>
        <dbReference type="ARBA" id="ARBA00004613"/>
    </source>
</evidence>
<dbReference type="GO" id="GO:0009424">
    <property type="term" value="C:bacterial-type flagellum hook"/>
    <property type="evidence" value="ECO:0007669"/>
    <property type="project" value="InterPro"/>
</dbReference>
<sequence>MRISTAQLYNQSVSSINQHQSSSSALMDQISSGKRVNTAGDDPVASIGIDNLSQQNTLIDQFLKNIDYAKNHLGLAETQTDNAETVLSSMREKISAAVNGTLTDDERQGVADELNAGLQELLTIANSRDESGNYVFAGTAYDQQPFAFDNSGNIVYSGNNGVRTAVVASGVAIPTNIAGDAVFMNSPSGLGDFNVNYSTSQTGEFNVTSAQITNSASYVEDDYTLSFTANGSGGVDLQVFDSASNLISTVNNYDASNPISFNGIEIKLSATPADGDSFSITPTENVSIFDTIQQAISLLQDDTAINSPYGRSELAQLLNNFDSGTDQVRIARGIAGNSLNSLDSYTDVHSSAELANTSALSVLQDLDYASAVTEFEKQQVALNASSQLFGRLSSFNLFDFI</sequence>
<keyword evidence="5" id="KW-0975">Bacterial flagellum</keyword>
<dbReference type="GO" id="GO:0005576">
    <property type="term" value="C:extracellular region"/>
    <property type="evidence" value="ECO:0007669"/>
    <property type="project" value="UniProtKB-SubCell"/>
</dbReference>
<keyword evidence="7" id="KW-0969">Cilium</keyword>
<proteinExistence type="inferred from homology"/>
<dbReference type="InterPro" id="IPR001492">
    <property type="entry name" value="Flagellin"/>
</dbReference>
<dbReference type="STRING" id="1515746.HR45_14010"/>
<dbReference type="OrthoDB" id="9768249at2"/>
<dbReference type="NCBIfam" id="TIGR02550">
    <property type="entry name" value="flagell_flgL"/>
    <property type="match status" value="1"/>
</dbReference>
<protein>
    <submittedName>
        <fullName evidence="7">Flagellar hook protein FlgL</fullName>
    </submittedName>
</protein>
<comment type="similarity">
    <text evidence="3">Belongs to the bacterial flagellin family.</text>
</comment>
<comment type="caution">
    <text evidence="7">The sequence shown here is derived from an EMBL/GenBank/DDBJ whole genome shotgun (WGS) entry which is preliminary data.</text>
</comment>
<keyword evidence="7" id="KW-0282">Flagellum</keyword>
<dbReference type="Gene3D" id="1.20.1330.10">
    <property type="entry name" value="f41 fragment of flagellin, N-terminal domain"/>
    <property type="match status" value="1"/>
</dbReference>
<evidence type="ECO:0000259" key="6">
    <source>
        <dbReference type="Pfam" id="PF00669"/>
    </source>
</evidence>
<evidence type="ECO:0000256" key="1">
    <source>
        <dbReference type="ARBA" id="ARBA00004365"/>
    </source>
</evidence>
<evidence type="ECO:0000256" key="3">
    <source>
        <dbReference type="ARBA" id="ARBA00005709"/>
    </source>
</evidence>
<evidence type="ECO:0000256" key="4">
    <source>
        <dbReference type="ARBA" id="ARBA00022525"/>
    </source>
</evidence>
<keyword evidence="8" id="KW-1185">Reference proteome</keyword>
<dbReference type="PANTHER" id="PTHR42792:SF1">
    <property type="entry name" value="FLAGELLAR HOOK-ASSOCIATED PROTEIN 3"/>
    <property type="match status" value="1"/>
</dbReference>
<dbReference type="Proteomes" id="UP000029264">
    <property type="component" value="Unassembled WGS sequence"/>
</dbReference>
<dbReference type="GO" id="GO:0071973">
    <property type="term" value="P:bacterial-type flagellum-dependent cell motility"/>
    <property type="evidence" value="ECO:0007669"/>
    <property type="project" value="InterPro"/>
</dbReference>
<dbReference type="EMBL" id="JPEO01000011">
    <property type="protein sequence ID" value="KFZ36911.1"/>
    <property type="molecule type" value="Genomic_DNA"/>
</dbReference>
<gene>
    <name evidence="7" type="ORF">HR45_14010</name>
</gene>
<keyword evidence="7" id="KW-0966">Cell projection</keyword>